<dbReference type="InterPro" id="IPR036909">
    <property type="entry name" value="Cyt_c-like_dom_sf"/>
</dbReference>
<organism evidence="7 8">
    <name type="scientific">Limimaricola cinnabarinus LL-001</name>
    <dbReference type="NCBI Taxonomy" id="1337093"/>
    <lineage>
        <taxon>Bacteria</taxon>
        <taxon>Pseudomonadati</taxon>
        <taxon>Pseudomonadota</taxon>
        <taxon>Alphaproteobacteria</taxon>
        <taxon>Rhodobacterales</taxon>
        <taxon>Paracoccaceae</taxon>
        <taxon>Limimaricola</taxon>
    </lineage>
</organism>
<dbReference type="Gene3D" id="1.10.760.10">
    <property type="entry name" value="Cytochrome c-like domain"/>
    <property type="match status" value="1"/>
</dbReference>
<keyword evidence="2 4" id="KW-0479">Metal-binding</keyword>
<proteinExistence type="predicted"/>
<dbReference type="STRING" id="1337093.MBELCI_3506"/>
<evidence type="ECO:0000313" key="8">
    <source>
        <dbReference type="Proteomes" id="UP000016566"/>
    </source>
</evidence>
<dbReference type="eggNOG" id="COG2010">
    <property type="taxonomic scope" value="Bacteria"/>
</dbReference>
<dbReference type="EMBL" id="BATB01000091">
    <property type="protein sequence ID" value="GAD57454.1"/>
    <property type="molecule type" value="Genomic_DNA"/>
</dbReference>
<keyword evidence="1 4" id="KW-0349">Heme</keyword>
<evidence type="ECO:0000256" key="1">
    <source>
        <dbReference type="ARBA" id="ARBA00022617"/>
    </source>
</evidence>
<dbReference type="PROSITE" id="PS51007">
    <property type="entry name" value="CYTC"/>
    <property type="match status" value="1"/>
</dbReference>
<evidence type="ECO:0000256" key="3">
    <source>
        <dbReference type="ARBA" id="ARBA00023004"/>
    </source>
</evidence>
<keyword evidence="8" id="KW-1185">Reference proteome</keyword>
<dbReference type="InterPro" id="IPR009056">
    <property type="entry name" value="Cyt_c-like_dom"/>
</dbReference>
<evidence type="ECO:0000256" key="2">
    <source>
        <dbReference type="ARBA" id="ARBA00022723"/>
    </source>
</evidence>
<dbReference type="Pfam" id="PF00034">
    <property type="entry name" value="Cytochrom_C"/>
    <property type="match status" value="1"/>
</dbReference>
<keyword evidence="5" id="KW-0732">Signal</keyword>
<evidence type="ECO:0000259" key="6">
    <source>
        <dbReference type="PROSITE" id="PS51007"/>
    </source>
</evidence>
<dbReference type="GO" id="GO:0020037">
    <property type="term" value="F:heme binding"/>
    <property type="evidence" value="ECO:0007669"/>
    <property type="project" value="InterPro"/>
</dbReference>
<dbReference type="GO" id="GO:0046872">
    <property type="term" value="F:metal ion binding"/>
    <property type="evidence" value="ECO:0007669"/>
    <property type="project" value="UniProtKB-KW"/>
</dbReference>
<comment type="caution">
    <text evidence="7">The sequence shown here is derived from an EMBL/GenBank/DDBJ whole genome shotgun (WGS) entry which is preliminary data.</text>
</comment>
<dbReference type="Proteomes" id="UP000016566">
    <property type="component" value="Unassembled WGS sequence"/>
</dbReference>
<name>U3AIF3_9RHOB</name>
<dbReference type="SUPFAM" id="SSF46626">
    <property type="entry name" value="Cytochrome c"/>
    <property type="match status" value="1"/>
</dbReference>
<dbReference type="GO" id="GO:0009055">
    <property type="term" value="F:electron transfer activity"/>
    <property type="evidence" value="ECO:0007669"/>
    <property type="project" value="InterPro"/>
</dbReference>
<keyword evidence="3 4" id="KW-0408">Iron</keyword>
<feature type="chain" id="PRO_5004637853" evidence="5">
    <location>
        <begin position="21"/>
        <end position="103"/>
    </location>
</feature>
<accession>U3AIF3</accession>
<reference evidence="7" key="1">
    <citation type="journal article" date="2013" name="Genome Announc.">
        <title>Draft Genome Sequence of Loktanella cinnabarina LL-001T, Isolated from Deep-Sea Floor Sediment.</title>
        <authorList>
            <person name="Nishi S."/>
            <person name="Tsubouchi T."/>
            <person name="Takaki Y."/>
            <person name="Koyanagi R."/>
            <person name="Satoh N."/>
            <person name="Maruyama T."/>
            <person name="Hatada Y."/>
        </authorList>
    </citation>
    <scope>NUCLEOTIDE SEQUENCE [LARGE SCALE GENOMIC DNA]</scope>
    <source>
        <strain evidence="7">LL-001</strain>
    </source>
</reference>
<evidence type="ECO:0000256" key="5">
    <source>
        <dbReference type="SAM" id="SignalP"/>
    </source>
</evidence>
<protein>
    <submittedName>
        <fullName evidence="7">Sulfur oxidation protein SoxX</fullName>
    </submittedName>
</protein>
<feature type="signal peptide" evidence="5">
    <location>
        <begin position="1"/>
        <end position="20"/>
    </location>
</feature>
<evidence type="ECO:0000256" key="4">
    <source>
        <dbReference type="PROSITE-ProRule" id="PRU00433"/>
    </source>
</evidence>
<dbReference type="AlphaFoldDB" id="U3AIF3"/>
<feature type="domain" description="Cytochrome c" evidence="6">
    <location>
        <begin position="44"/>
        <end position="103"/>
    </location>
</feature>
<gene>
    <name evidence="7" type="ORF">MBELCI_3506</name>
</gene>
<sequence length="103" mass="10402">MSRQITLAVALAFIGAAAQAEVAPQQVAYGEYGAIETSLSGTPGDPKAGAEVMADRGLGNCVACHAVGALDEVPFHGEVGPPLDGAADRWAEADLRGIVANAR</sequence>
<evidence type="ECO:0000313" key="7">
    <source>
        <dbReference type="EMBL" id="GAD57454.1"/>
    </source>
</evidence>